<evidence type="ECO:0000313" key="3">
    <source>
        <dbReference type="Proteomes" id="UP001248067"/>
    </source>
</evidence>
<protein>
    <submittedName>
        <fullName evidence="2">tRNA nuclease CdiA-2</fullName>
        <ecNumber evidence="2">3.1.-.-</ecNumber>
    </submittedName>
</protein>
<dbReference type="EMBL" id="VJSY01000006">
    <property type="protein sequence ID" value="MDR8752795.1"/>
    <property type="molecule type" value="Genomic_DNA"/>
</dbReference>
<accession>A0ABU2DYX6</accession>
<dbReference type="Pfam" id="PF13332">
    <property type="entry name" value="Fil_haemagg_2"/>
    <property type="match status" value="1"/>
</dbReference>
<dbReference type="RefSeq" id="WP_310731456.1">
    <property type="nucleotide sequence ID" value="NZ_VJSY01000006.1"/>
</dbReference>
<dbReference type="InterPro" id="IPR025157">
    <property type="entry name" value="Hemagglutinin_rpt"/>
</dbReference>
<evidence type="ECO:0000259" key="1">
    <source>
        <dbReference type="Pfam" id="PF13018"/>
    </source>
</evidence>
<feature type="domain" description="ESPR" evidence="1">
    <location>
        <begin position="1"/>
        <end position="42"/>
    </location>
</feature>
<reference evidence="2 3" key="1">
    <citation type="submission" date="2019-06" db="EMBL/GenBank/DDBJ databases">
        <title>Evolution of Burkholderia multivorans in the lungs of Cystic Fibrosis patients.</title>
        <authorList>
            <person name="Moreira L.M."/>
        </authorList>
    </citation>
    <scope>NUCLEOTIDE SEQUENCE [LARGE SCALE GENOMIC DNA]</scope>
    <source>
        <strain evidence="2 3">VC13239</strain>
    </source>
</reference>
<comment type="caution">
    <text evidence="2">The sequence shown here is derived from an EMBL/GenBank/DDBJ whole genome shotgun (WGS) entry which is preliminary data.</text>
</comment>
<evidence type="ECO:0000313" key="2">
    <source>
        <dbReference type="EMBL" id="MDR8752795.1"/>
    </source>
</evidence>
<dbReference type="GO" id="GO:0016787">
    <property type="term" value="F:hydrolase activity"/>
    <property type="evidence" value="ECO:0007669"/>
    <property type="project" value="UniProtKB-KW"/>
</dbReference>
<dbReference type="Proteomes" id="UP001248067">
    <property type="component" value="Unassembled WGS sequence"/>
</dbReference>
<keyword evidence="3" id="KW-1185">Reference proteome</keyword>
<sequence>MNSGIFRLAFNAVRDMLVAVDEYASAHGGGERARVRRTVRTLAPDSGVSIWFAARATAFAALCIFGMQPLVAEAQATLPITPDRSGPAHPVVGVSASKSASLGVSYGTGGFAVSASMARAQGDANSDAATQNNTHINARNTATIVSGGDTNIVGANVMANKVIADIGGNLNLASVQDTSTSAARQNSSGGGFNAGMGGASANVSVQAGRASGSYAGVNEQEGIQAGDGGFDIKVGGNTDLKGAYIASTAMQDKNRQTTGTLTFSDIQNRSEYDASSVGISAGSGVGNGGNNYATHGPESGKNTGGALPLFVSESDSSSATTKSAIGVGNITITDEANQQQDVWTLNRDTSNLNGTVNKTPDLQQVLGNQSDLINSAQAAAEAVAKQIGHYADRKRDEALKNADGASDPALKTRYQQEARDWAEGGDNRTALHVAGGALTGGLTGGGLGAVGGAAGAGLSAKLAPQLNEIAESIGEAGPTGNANVDALLGNLASNLLAGGGGAGAVSGASVDWFNRQLHEDSKAKEQTLAKQLAEKSKGQYTQEQIEDQMRIMGG</sequence>
<dbReference type="InterPro" id="IPR024973">
    <property type="entry name" value="ESPR"/>
</dbReference>
<name>A0ABU2DYX6_9BURK</name>
<organism evidence="2 3">
    <name type="scientific">Burkholderia pseudomultivorans</name>
    <dbReference type="NCBI Taxonomy" id="1207504"/>
    <lineage>
        <taxon>Bacteria</taxon>
        <taxon>Pseudomonadati</taxon>
        <taxon>Pseudomonadota</taxon>
        <taxon>Betaproteobacteria</taxon>
        <taxon>Burkholderiales</taxon>
        <taxon>Burkholderiaceae</taxon>
        <taxon>Burkholderia</taxon>
        <taxon>Burkholderia cepacia complex</taxon>
    </lineage>
</organism>
<keyword evidence="2" id="KW-0378">Hydrolase</keyword>
<gene>
    <name evidence="2" type="primary">cdiA2_1</name>
    <name evidence="2" type="ORF">FEQ00_01202</name>
</gene>
<dbReference type="EC" id="3.1.-.-" evidence="2"/>
<proteinExistence type="predicted"/>
<dbReference type="Pfam" id="PF13018">
    <property type="entry name" value="ESPR"/>
    <property type="match status" value="1"/>
</dbReference>